<dbReference type="InterPro" id="IPR051365">
    <property type="entry name" value="TOX_HMG-box_domain"/>
</dbReference>
<evidence type="ECO:0000256" key="2">
    <source>
        <dbReference type="ARBA" id="ARBA00023125"/>
    </source>
</evidence>
<feature type="compositionally biased region" description="Basic residues" evidence="5">
    <location>
        <begin position="268"/>
        <end position="280"/>
    </location>
</feature>
<dbReference type="SUPFAM" id="SSF47095">
    <property type="entry name" value="HMG-box"/>
    <property type="match status" value="1"/>
</dbReference>
<reference evidence="7 8" key="1">
    <citation type="journal article" date="2018" name="Nat. Ecol. Evol.">
        <title>Genomic signatures of mitonuclear coevolution across populations of Tigriopus californicus.</title>
        <authorList>
            <person name="Barreto F.S."/>
            <person name="Watson E.T."/>
            <person name="Lima T.G."/>
            <person name="Willett C.S."/>
            <person name="Edmands S."/>
            <person name="Li W."/>
            <person name="Burton R.S."/>
        </authorList>
    </citation>
    <scope>NUCLEOTIDE SEQUENCE [LARGE SCALE GENOMIC DNA]</scope>
    <source>
        <strain evidence="7 8">San Diego</strain>
    </source>
</reference>
<dbReference type="GO" id="GO:0005634">
    <property type="term" value="C:nucleus"/>
    <property type="evidence" value="ECO:0007669"/>
    <property type="project" value="UniProtKB-SubCell"/>
</dbReference>
<dbReference type="AlphaFoldDB" id="A0A553NUA4"/>
<evidence type="ECO:0000256" key="4">
    <source>
        <dbReference type="PROSITE-ProRule" id="PRU00267"/>
    </source>
</evidence>
<evidence type="ECO:0000256" key="3">
    <source>
        <dbReference type="ARBA" id="ARBA00023242"/>
    </source>
</evidence>
<feature type="region of interest" description="Disordered" evidence="5">
    <location>
        <begin position="392"/>
        <end position="508"/>
    </location>
</feature>
<gene>
    <name evidence="7" type="ORF">TCAL_13942</name>
</gene>
<feature type="compositionally biased region" description="Low complexity" evidence="5">
    <location>
        <begin position="401"/>
        <end position="416"/>
    </location>
</feature>
<dbReference type="GO" id="GO:0006357">
    <property type="term" value="P:regulation of transcription by RNA polymerase II"/>
    <property type="evidence" value="ECO:0007669"/>
    <property type="project" value="TreeGrafter"/>
</dbReference>
<dbReference type="STRING" id="6832.A0A553NUA4"/>
<name>A0A553NUA4_TIGCA</name>
<evidence type="ECO:0000256" key="5">
    <source>
        <dbReference type="SAM" id="MobiDB-lite"/>
    </source>
</evidence>
<dbReference type="CDD" id="cd21995">
    <property type="entry name" value="HMG-box_TOX-like"/>
    <property type="match status" value="1"/>
</dbReference>
<evidence type="ECO:0000313" key="7">
    <source>
        <dbReference type="EMBL" id="TRY69014.1"/>
    </source>
</evidence>
<dbReference type="SMART" id="SM00398">
    <property type="entry name" value="HMG"/>
    <property type="match status" value="1"/>
</dbReference>
<dbReference type="FunFam" id="1.10.30.10:FF:000005">
    <property type="entry name" value="TOX high mobility group box family member 3"/>
    <property type="match status" value="1"/>
</dbReference>
<dbReference type="OrthoDB" id="10027956at2759"/>
<evidence type="ECO:0000259" key="6">
    <source>
        <dbReference type="PROSITE" id="PS50118"/>
    </source>
</evidence>
<evidence type="ECO:0000256" key="1">
    <source>
        <dbReference type="ARBA" id="ARBA00004123"/>
    </source>
</evidence>
<proteinExistence type="predicted"/>
<feature type="region of interest" description="Disordered" evidence="5">
    <location>
        <begin position="252"/>
        <end position="288"/>
    </location>
</feature>
<dbReference type="InterPro" id="IPR036910">
    <property type="entry name" value="HMG_box_dom_sf"/>
</dbReference>
<dbReference type="PANTHER" id="PTHR45781:SF1">
    <property type="entry name" value="HMG BOX DOMAIN-CONTAINING PROTEIN"/>
    <property type="match status" value="1"/>
</dbReference>
<feature type="region of interest" description="Disordered" evidence="5">
    <location>
        <begin position="1"/>
        <end position="221"/>
    </location>
</feature>
<feature type="DNA-binding region" description="HMG box" evidence="4">
    <location>
        <begin position="285"/>
        <end position="353"/>
    </location>
</feature>
<dbReference type="PANTHER" id="PTHR45781">
    <property type="entry name" value="AGAP000281-PA"/>
    <property type="match status" value="1"/>
</dbReference>
<dbReference type="PRINTS" id="PR00886">
    <property type="entry name" value="HIGHMOBLTY12"/>
</dbReference>
<evidence type="ECO:0000313" key="8">
    <source>
        <dbReference type="Proteomes" id="UP000318571"/>
    </source>
</evidence>
<dbReference type="GO" id="GO:0031490">
    <property type="term" value="F:chromatin DNA binding"/>
    <property type="evidence" value="ECO:0007669"/>
    <property type="project" value="TreeGrafter"/>
</dbReference>
<comment type="subcellular location">
    <subcellularLocation>
        <location evidence="1">Nucleus</location>
    </subcellularLocation>
</comment>
<feature type="compositionally biased region" description="Low complexity" evidence="5">
    <location>
        <begin position="169"/>
        <end position="182"/>
    </location>
</feature>
<dbReference type="EMBL" id="VCGU01000010">
    <property type="protein sequence ID" value="TRY69014.1"/>
    <property type="molecule type" value="Genomic_DNA"/>
</dbReference>
<feature type="domain" description="HMG box" evidence="6">
    <location>
        <begin position="285"/>
        <end position="353"/>
    </location>
</feature>
<dbReference type="Proteomes" id="UP000318571">
    <property type="component" value="Chromosome 1"/>
</dbReference>
<dbReference type="Pfam" id="PF00505">
    <property type="entry name" value="HMG_box"/>
    <property type="match status" value="1"/>
</dbReference>
<keyword evidence="8" id="KW-1185">Reference proteome</keyword>
<organism evidence="7 8">
    <name type="scientific">Tigriopus californicus</name>
    <name type="common">Marine copepod</name>
    <dbReference type="NCBI Taxonomy" id="6832"/>
    <lineage>
        <taxon>Eukaryota</taxon>
        <taxon>Metazoa</taxon>
        <taxon>Ecdysozoa</taxon>
        <taxon>Arthropoda</taxon>
        <taxon>Crustacea</taxon>
        <taxon>Multicrustacea</taxon>
        <taxon>Hexanauplia</taxon>
        <taxon>Copepoda</taxon>
        <taxon>Harpacticoida</taxon>
        <taxon>Harpacticidae</taxon>
        <taxon>Tigriopus</taxon>
    </lineage>
</organism>
<feature type="compositionally biased region" description="Low complexity" evidence="5">
    <location>
        <begin position="190"/>
        <end position="215"/>
    </location>
</feature>
<feature type="compositionally biased region" description="Low complexity" evidence="5">
    <location>
        <begin position="16"/>
        <end position="44"/>
    </location>
</feature>
<dbReference type="InterPro" id="IPR009071">
    <property type="entry name" value="HMG_box_dom"/>
</dbReference>
<accession>A0A553NUA4</accession>
<feature type="compositionally biased region" description="Low complexity" evidence="5">
    <location>
        <begin position="477"/>
        <end position="491"/>
    </location>
</feature>
<keyword evidence="2 4" id="KW-0238">DNA-binding</keyword>
<feature type="compositionally biased region" description="Low complexity" evidence="5">
    <location>
        <begin position="101"/>
        <end position="151"/>
    </location>
</feature>
<feature type="compositionally biased region" description="Low complexity" evidence="5">
    <location>
        <begin position="425"/>
        <end position="437"/>
    </location>
</feature>
<sequence length="573" mass="62842">MITEDQQQHQHHHQQQHQQQGQTNPPSGQQSQPTQQQQPTPGSQAGSTTSDFEAKPSPSSAGDEYIMTNPFENTPRYEDDYDSPSLPSDQTQHIHQHQHHQQLTPQQQQVHPAQQQQQQQQQYYHQGYYNQQWQQQQQHYGHPQQMYHQQPEYGYPQQHPNVAHHPHHQQTQYHHMYPPGHGYPHHHPASHGGQQTSPNGPANTATPSPTTNSDDSGGDCVTESKRLLLAGHPSHVSESLVAPIAQPYPGAMHYPHVAPPRGVPLVQKRPRQTRRNKKKRDPNEPQKPVSAYALFFRDMQAGIKARNPNASFGEVSKHVAAMWDNLNPDHKAAYKKRTENAKKEYLKQLAAYRANLVSKNHHHPDNPYGPYGAYFNKPNSAYDYSGAGNSLTGSDIRRHSPMGIPSSMESPSSISSEGGGGGAGNVSNNNNVSGIGERTSVGYSSPGVSAGSNNAPNGPQGVPQLSPHHAHMLGSRSGPPGSHMPHPGMMHSPHHHYQPGGGTSAHHPGLNGEEANVCRRPGCTNTLLDLSMNGFCSNDCVLSQSRDVYNNWSGSAMGMGPGTPPQPQAAAAR</sequence>
<dbReference type="PROSITE" id="PS50118">
    <property type="entry name" value="HMG_BOX_2"/>
    <property type="match status" value="1"/>
</dbReference>
<dbReference type="Gene3D" id="1.10.30.10">
    <property type="entry name" value="High mobility group box domain"/>
    <property type="match status" value="1"/>
</dbReference>
<protein>
    <recommendedName>
        <fullName evidence="6">HMG box domain-containing protein</fullName>
    </recommendedName>
</protein>
<feature type="compositionally biased region" description="Polar residues" evidence="5">
    <location>
        <begin position="441"/>
        <end position="457"/>
    </location>
</feature>
<keyword evidence="3 4" id="KW-0539">Nucleus</keyword>
<comment type="caution">
    <text evidence="7">The sequence shown here is derived from an EMBL/GenBank/DDBJ whole genome shotgun (WGS) entry which is preliminary data.</text>
</comment>